<accession>A0ABU1ICB3</accession>
<evidence type="ECO:0000313" key="3">
    <source>
        <dbReference type="Proteomes" id="UP001267710"/>
    </source>
</evidence>
<dbReference type="InterPro" id="IPR046519">
    <property type="entry name" value="X-Tfes_XVIPCD"/>
</dbReference>
<organism evidence="2 3">
    <name type="scientific">Paracidovorax wautersii</name>
    <dbReference type="NCBI Taxonomy" id="1177982"/>
    <lineage>
        <taxon>Bacteria</taxon>
        <taxon>Pseudomonadati</taxon>
        <taxon>Pseudomonadota</taxon>
        <taxon>Betaproteobacteria</taxon>
        <taxon>Burkholderiales</taxon>
        <taxon>Comamonadaceae</taxon>
        <taxon>Paracidovorax</taxon>
    </lineage>
</organism>
<protein>
    <recommendedName>
        <fullName evidence="1">X-Tfes XVIPCD domain-containing protein</fullName>
    </recommendedName>
</protein>
<dbReference type="Pfam" id="PF20410">
    <property type="entry name" value="X-Tfes_XVIPCD"/>
    <property type="match status" value="1"/>
</dbReference>
<comment type="caution">
    <text evidence="2">The sequence shown here is derived from an EMBL/GenBank/DDBJ whole genome shotgun (WGS) entry which is preliminary data.</text>
</comment>
<reference evidence="2 3" key="1">
    <citation type="submission" date="2023-08" db="EMBL/GenBank/DDBJ databases">
        <title>Functional and genomic diversity of the sorghum phyllosphere microbiome.</title>
        <authorList>
            <person name="Shade A."/>
        </authorList>
    </citation>
    <scope>NUCLEOTIDE SEQUENCE [LARGE SCALE GENOMIC DNA]</scope>
    <source>
        <strain evidence="2 3">SORGH_AS_0335</strain>
    </source>
</reference>
<dbReference type="Gene3D" id="3.40.50.1820">
    <property type="entry name" value="alpha/beta hydrolase"/>
    <property type="match status" value="1"/>
</dbReference>
<dbReference type="SUPFAM" id="SSF53474">
    <property type="entry name" value="alpha/beta-Hydrolases"/>
    <property type="match status" value="1"/>
</dbReference>
<gene>
    <name evidence="2" type="ORF">QE399_002270</name>
</gene>
<name>A0ABU1ICB3_9BURK</name>
<dbReference type="EMBL" id="JAVIZX010000001">
    <property type="protein sequence ID" value="MDR6214581.1"/>
    <property type="molecule type" value="Genomic_DNA"/>
</dbReference>
<sequence length="479" mass="50544">MTIKSTDYALLAQDSYNSHKLEEEVILGGVTYRTADHVDNPRTGFQATAYERVDTGEFIISYRGTEFDREPLRDGGVDAGMALAGVNAQAADASAFTAKVLAQAKAEALESGKPFNVTVTGHSLGGTLAELEAHKFGLKGETFNAYGAAGLVHGVPEGGHQVINHIRAGDPVSAASSHFGEVRVYAVQQDIDTLGAAGYRDGGGALSARNPIAATDFDAHSIDNFVPNSKLLGQSIISPENVARYSAHHSMIDRYRDDLHNARSIASFPLQTGIEAGQTVGHGINAVGQAAGQVYDAARDRIGTGARRAGEALERAGDALERARDAGREGASRIIDKVVHPGSWFGSMSQSEHPGNGLYMQSLKGIEKINAQHGIASDQRTCNAAGTLAAAACQSGFKQIDHVALGENGNKLIAVQGAPGTAHAKVVHVPTVQAMNTPIEDSSISYVQALNKAEQAQFALSHQIQQPHQQQQQQPSMSV</sequence>
<keyword evidence="3" id="KW-1185">Reference proteome</keyword>
<dbReference type="InterPro" id="IPR029058">
    <property type="entry name" value="AB_hydrolase_fold"/>
</dbReference>
<dbReference type="RefSeq" id="WP_309828835.1">
    <property type="nucleotide sequence ID" value="NZ_JAVIZX010000001.1"/>
</dbReference>
<evidence type="ECO:0000313" key="2">
    <source>
        <dbReference type="EMBL" id="MDR6214581.1"/>
    </source>
</evidence>
<feature type="domain" description="X-Tfes XVIPCD" evidence="1">
    <location>
        <begin position="350"/>
        <end position="443"/>
    </location>
</feature>
<evidence type="ECO:0000259" key="1">
    <source>
        <dbReference type="Pfam" id="PF20410"/>
    </source>
</evidence>
<dbReference type="Pfam" id="PF26363">
    <property type="entry name" value="Phospholipase-like"/>
    <property type="match status" value="1"/>
</dbReference>
<proteinExistence type="predicted"/>
<dbReference type="Proteomes" id="UP001267710">
    <property type="component" value="Unassembled WGS sequence"/>
</dbReference>